<dbReference type="InterPro" id="IPR031571">
    <property type="entry name" value="RcpC_dom"/>
</dbReference>
<protein>
    <submittedName>
        <fullName evidence="3">Pilus assembly protein CpaB</fullName>
    </submittedName>
</protein>
<dbReference type="CDD" id="cd11614">
    <property type="entry name" value="SAF_CpaB_FlgA_like"/>
    <property type="match status" value="1"/>
</dbReference>
<evidence type="ECO:0000313" key="3">
    <source>
        <dbReference type="EMBL" id="MDR7359973.1"/>
    </source>
</evidence>
<dbReference type="Pfam" id="PF08666">
    <property type="entry name" value="SAF"/>
    <property type="match status" value="1"/>
</dbReference>
<accession>A0ABU2BMW4</accession>
<sequence>MKSRLLGGVAAAVLALLGAVLVYSYAANADARAMAELTPTNVLVVRQAVPEGTSVADLGESLALEARPAGTVPAGALAALDNVAGQVTAADLAPGEVLLSSRLVDPASLQTPGTVAVPQGLQEVTFALEPQRMVGGNVTAGSTVGVFVSFDKGAMKDDAGSPATGRVFHKMLVTRLQRADAAVEPAEGAQAMPAGTMLVTVAVTDRDASKLIHSAEFGRIWLTNEPKDAQQESRPQPVRLSEVYP</sequence>
<dbReference type="Pfam" id="PF16976">
    <property type="entry name" value="RcpC"/>
    <property type="match status" value="1"/>
</dbReference>
<evidence type="ECO:0000313" key="4">
    <source>
        <dbReference type="Proteomes" id="UP001183817"/>
    </source>
</evidence>
<feature type="domain" description="SAF" evidence="2">
    <location>
        <begin position="40"/>
        <end position="104"/>
    </location>
</feature>
<evidence type="ECO:0000259" key="2">
    <source>
        <dbReference type="SMART" id="SM00858"/>
    </source>
</evidence>
<dbReference type="Proteomes" id="UP001183817">
    <property type="component" value="Unassembled WGS sequence"/>
</dbReference>
<proteinExistence type="predicted"/>
<keyword evidence="4" id="KW-1185">Reference proteome</keyword>
<evidence type="ECO:0000256" key="1">
    <source>
        <dbReference type="SAM" id="MobiDB-lite"/>
    </source>
</evidence>
<dbReference type="RefSeq" id="WP_310292629.1">
    <property type="nucleotide sequence ID" value="NZ_BAAAWO010000001.1"/>
</dbReference>
<organism evidence="3 4">
    <name type="scientific">Paeniglutamicibacter sulfureus</name>
    <dbReference type="NCBI Taxonomy" id="43666"/>
    <lineage>
        <taxon>Bacteria</taxon>
        <taxon>Bacillati</taxon>
        <taxon>Actinomycetota</taxon>
        <taxon>Actinomycetes</taxon>
        <taxon>Micrococcales</taxon>
        <taxon>Micrococcaceae</taxon>
        <taxon>Paeniglutamicibacter</taxon>
    </lineage>
</organism>
<dbReference type="EMBL" id="JAVDYI010000001">
    <property type="protein sequence ID" value="MDR7359973.1"/>
    <property type="molecule type" value="Genomic_DNA"/>
</dbReference>
<dbReference type="InterPro" id="IPR013974">
    <property type="entry name" value="SAF"/>
</dbReference>
<feature type="region of interest" description="Disordered" evidence="1">
    <location>
        <begin position="225"/>
        <end position="245"/>
    </location>
</feature>
<comment type="caution">
    <text evidence="3">The sequence shown here is derived from an EMBL/GenBank/DDBJ whole genome shotgun (WGS) entry which is preliminary data.</text>
</comment>
<dbReference type="SMART" id="SM00858">
    <property type="entry name" value="SAF"/>
    <property type="match status" value="1"/>
</dbReference>
<gene>
    <name evidence="3" type="ORF">J2S64_003664</name>
</gene>
<reference evidence="3 4" key="1">
    <citation type="submission" date="2023-07" db="EMBL/GenBank/DDBJ databases">
        <title>Sequencing the genomes of 1000 actinobacteria strains.</title>
        <authorList>
            <person name="Klenk H.-P."/>
        </authorList>
    </citation>
    <scope>NUCLEOTIDE SEQUENCE [LARGE SCALE GENOMIC DNA]</scope>
    <source>
        <strain evidence="3 4">DSM 20167</strain>
    </source>
</reference>
<name>A0ABU2BMW4_9MICC</name>